<dbReference type="EMBL" id="AQTT01000030">
    <property type="protein sequence ID" value="EOB20892.1"/>
    <property type="molecule type" value="Genomic_DNA"/>
</dbReference>
<organism evidence="1 2">
    <name type="scientific">Streptococcus mitis 11/5</name>
    <dbReference type="NCBI Taxonomy" id="1239792"/>
    <lineage>
        <taxon>Bacteria</taxon>
        <taxon>Bacillati</taxon>
        <taxon>Bacillota</taxon>
        <taxon>Bacilli</taxon>
        <taxon>Lactobacillales</taxon>
        <taxon>Streptococcaceae</taxon>
        <taxon>Streptococcus</taxon>
        <taxon>Streptococcus mitis group</taxon>
    </lineage>
</organism>
<evidence type="ECO:0000313" key="1">
    <source>
        <dbReference type="EMBL" id="EOB20892.1"/>
    </source>
</evidence>
<dbReference type="Proteomes" id="UP000013365">
    <property type="component" value="Unassembled WGS sequence"/>
</dbReference>
<accession>R0LFC3</accession>
<comment type="caution">
    <text evidence="1">The sequence shown here is derived from an EMBL/GenBank/DDBJ whole genome shotgun (WGS) entry which is preliminary data.</text>
</comment>
<proteinExistence type="predicted"/>
<evidence type="ECO:0000313" key="2">
    <source>
        <dbReference type="Proteomes" id="UP000013365"/>
    </source>
</evidence>
<protein>
    <submittedName>
        <fullName evidence="1">Uncharacterized protein</fullName>
    </submittedName>
</protein>
<sequence length="65" mass="7554">MTSNIKLLSFDGNRYGGLPKRFTRKNPRMVSIRGLFRRNGKEAVTVLLTSFGKWNRFPKLRVVVQ</sequence>
<dbReference type="PATRIC" id="fig|1239792.3.peg.1747"/>
<reference evidence="1 2" key="1">
    <citation type="submission" date="2013-04" db="EMBL/GenBank/DDBJ databases">
        <authorList>
            <person name="Ikryannikova L.N."/>
            <person name="Ilina E.N."/>
            <person name="Kostryukova E.S."/>
            <person name="Semashko T.A."/>
            <person name="Karpova I.Y.U."/>
            <person name="Larin A.K."/>
            <person name="Ischenko D.S."/>
            <person name="Alekseev D.G."/>
            <person name="Klimova E.A."/>
            <person name="Filimonova A.V."/>
            <person name="Savinova T.A."/>
            <person name="Filimonova O.Y.U."/>
            <person name="Dubovickaya V.A."/>
            <person name="Sidorenko S.V."/>
            <person name="Govorun V.M."/>
        </authorList>
    </citation>
    <scope>NUCLEOTIDE SEQUENCE [LARGE SCALE GENOMIC DNA]</scope>
    <source>
        <strain evidence="1 2">11/5</strain>
    </source>
</reference>
<name>R0LFC3_STRMT</name>
<gene>
    <name evidence="1" type="ORF">D064_08974</name>
</gene>
<dbReference type="AlphaFoldDB" id="R0LFC3"/>